<gene>
    <name evidence="1" type="ORF">GWI33_002863</name>
</gene>
<dbReference type="Proteomes" id="UP000625711">
    <property type="component" value="Unassembled WGS sequence"/>
</dbReference>
<comment type="caution">
    <text evidence="1">The sequence shown here is derived from an EMBL/GenBank/DDBJ whole genome shotgun (WGS) entry which is preliminary data.</text>
</comment>
<sequence>MGNNIPYYKIIIKSTVHKSVANPRKDPAWRIKNAHTRYSTRSDRRSRLLVWAAASAGGIATSVSEIPSAQSGSVARVPSRMRVKSSLHSRSIITTRLETMHVKSLFWIDFPDSSLPATPVAACFSPITRNIPPMPYHTTS</sequence>
<organism evidence="1 2">
    <name type="scientific">Rhynchophorus ferrugineus</name>
    <name type="common">Red palm weevil</name>
    <name type="synonym">Curculio ferrugineus</name>
    <dbReference type="NCBI Taxonomy" id="354439"/>
    <lineage>
        <taxon>Eukaryota</taxon>
        <taxon>Metazoa</taxon>
        <taxon>Ecdysozoa</taxon>
        <taxon>Arthropoda</taxon>
        <taxon>Hexapoda</taxon>
        <taxon>Insecta</taxon>
        <taxon>Pterygota</taxon>
        <taxon>Neoptera</taxon>
        <taxon>Endopterygota</taxon>
        <taxon>Coleoptera</taxon>
        <taxon>Polyphaga</taxon>
        <taxon>Cucujiformia</taxon>
        <taxon>Curculionidae</taxon>
        <taxon>Dryophthorinae</taxon>
        <taxon>Rhynchophorus</taxon>
    </lineage>
</organism>
<keyword evidence="2" id="KW-1185">Reference proteome</keyword>
<proteinExistence type="predicted"/>
<accession>A0A834IP25</accession>
<dbReference type="EMBL" id="JAACXV010000179">
    <property type="protein sequence ID" value="KAF7282288.1"/>
    <property type="molecule type" value="Genomic_DNA"/>
</dbReference>
<dbReference type="AlphaFoldDB" id="A0A834IP25"/>
<evidence type="ECO:0000313" key="2">
    <source>
        <dbReference type="Proteomes" id="UP000625711"/>
    </source>
</evidence>
<reference evidence="1" key="1">
    <citation type="submission" date="2020-08" db="EMBL/GenBank/DDBJ databases">
        <title>Genome sequencing and assembly of the red palm weevil Rhynchophorus ferrugineus.</title>
        <authorList>
            <person name="Dias G.B."/>
            <person name="Bergman C.M."/>
            <person name="Manee M."/>
        </authorList>
    </citation>
    <scope>NUCLEOTIDE SEQUENCE</scope>
    <source>
        <strain evidence="1">AA-2017</strain>
        <tissue evidence="1">Whole larva</tissue>
    </source>
</reference>
<name>A0A834IP25_RHYFE</name>
<protein>
    <submittedName>
        <fullName evidence="1">Uncharacterized protein</fullName>
    </submittedName>
</protein>
<evidence type="ECO:0000313" key="1">
    <source>
        <dbReference type="EMBL" id="KAF7282288.1"/>
    </source>
</evidence>